<evidence type="ECO:0000256" key="1">
    <source>
        <dbReference type="ARBA" id="ARBA00023015"/>
    </source>
</evidence>
<dbReference type="Gene3D" id="1.10.10.10">
    <property type="entry name" value="Winged helix-like DNA-binding domain superfamily/Winged helix DNA-binding domain"/>
    <property type="match status" value="1"/>
</dbReference>
<keyword evidence="1" id="KW-0805">Transcription regulation</keyword>
<feature type="domain" description="HTH gntR-type" evidence="4">
    <location>
        <begin position="21"/>
        <end position="88"/>
    </location>
</feature>
<dbReference type="SMART" id="SM00345">
    <property type="entry name" value="HTH_GNTR"/>
    <property type="match status" value="1"/>
</dbReference>
<dbReference type="SUPFAM" id="SSF46785">
    <property type="entry name" value="Winged helix' DNA-binding domain"/>
    <property type="match status" value="1"/>
</dbReference>
<dbReference type="GO" id="GO:0003700">
    <property type="term" value="F:DNA-binding transcription factor activity"/>
    <property type="evidence" value="ECO:0007669"/>
    <property type="project" value="InterPro"/>
</dbReference>
<dbReference type="PANTHER" id="PTHR43537">
    <property type="entry name" value="TRANSCRIPTIONAL REGULATOR, GNTR FAMILY"/>
    <property type="match status" value="1"/>
</dbReference>
<proteinExistence type="predicted"/>
<dbReference type="PROSITE" id="PS50949">
    <property type="entry name" value="HTH_GNTR"/>
    <property type="match status" value="1"/>
</dbReference>
<evidence type="ECO:0000313" key="5">
    <source>
        <dbReference type="EMBL" id="SQG48194.1"/>
    </source>
</evidence>
<dbReference type="EMBL" id="LS483396">
    <property type="protein sequence ID" value="SQG48194.1"/>
    <property type="molecule type" value="Genomic_DNA"/>
</dbReference>
<organism evidence="5 6">
    <name type="scientific">Micrococcus luteus (strain ATCC 4698 / DSM 20030 / JCM 1464 / CCM 169 / CCUG 5858 / IAM 1056 / NBRC 3333 / NCIMB 9278 / NCTC 2665 / VKM Ac-2230)</name>
    <name type="common">Micrococcus lysodeikticus</name>
    <dbReference type="NCBI Taxonomy" id="465515"/>
    <lineage>
        <taxon>Bacteria</taxon>
        <taxon>Bacillati</taxon>
        <taxon>Actinomycetota</taxon>
        <taxon>Actinomycetes</taxon>
        <taxon>Micrococcales</taxon>
        <taxon>Micrococcaceae</taxon>
        <taxon>Micrococcus</taxon>
    </lineage>
</organism>
<keyword evidence="3" id="KW-0804">Transcription</keyword>
<dbReference type="SMART" id="SM00895">
    <property type="entry name" value="FCD"/>
    <property type="match status" value="1"/>
</dbReference>
<reference evidence="5 6" key="1">
    <citation type="submission" date="2018-06" db="EMBL/GenBank/DDBJ databases">
        <authorList>
            <consortium name="Pathogen Informatics"/>
            <person name="Doyle S."/>
        </authorList>
    </citation>
    <scope>NUCLEOTIDE SEQUENCE [LARGE SCALE GENOMIC DNA]</scope>
    <source>
        <strain evidence="5 6">NCTC2665</strain>
    </source>
</reference>
<dbReference type="InterPro" id="IPR036390">
    <property type="entry name" value="WH_DNA-bd_sf"/>
</dbReference>
<evidence type="ECO:0000313" key="6">
    <source>
        <dbReference type="Proteomes" id="UP000248985"/>
    </source>
</evidence>
<dbReference type="InterPro" id="IPR011711">
    <property type="entry name" value="GntR_C"/>
</dbReference>
<evidence type="ECO:0000259" key="4">
    <source>
        <dbReference type="PROSITE" id="PS50949"/>
    </source>
</evidence>
<dbReference type="AlphaFoldDB" id="A0A7Z7KHI3"/>
<name>A0A7Z7KHI3_MICLC</name>
<evidence type="ECO:0000256" key="3">
    <source>
        <dbReference type="ARBA" id="ARBA00023163"/>
    </source>
</evidence>
<dbReference type="GO" id="GO:0003677">
    <property type="term" value="F:DNA binding"/>
    <property type="evidence" value="ECO:0007669"/>
    <property type="project" value="UniProtKB-KW"/>
</dbReference>
<dbReference type="SUPFAM" id="SSF48008">
    <property type="entry name" value="GntR ligand-binding domain-like"/>
    <property type="match status" value="1"/>
</dbReference>
<protein>
    <submittedName>
        <fullName evidence="5">Uncharacterized HTH-type transcriptional regulator ydfH</fullName>
    </submittedName>
</protein>
<sequence length="243" mass="25290">MHLIILARMTPLSDPLWGSRATAAGRLAHDVAWRIVRGEIAAGEMLTEVQLSTEAGISRTPAREALLQLERWGLVRLLPKKGAAVQALTPQSVADLTALRGLLESTALATVAARPDAVGPLVATLTANLEQQRAALDAGDLAAFSALDVRFHRDVIATCGNAAFDEVVRTFAPRLARLIHAATGGSVDAARRLLDGHAEICAQLAAGRAADAQRALQAHLDAAGTGVVPGLPPVGPSEAGEPR</sequence>
<dbReference type="Pfam" id="PF00392">
    <property type="entry name" value="GntR"/>
    <property type="match status" value="1"/>
</dbReference>
<dbReference type="Gene3D" id="1.20.120.530">
    <property type="entry name" value="GntR ligand-binding domain-like"/>
    <property type="match status" value="1"/>
</dbReference>
<dbReference type="InterPro" id="IPR000524">
    <property type="entry name" value="Tscrpt_reg_HTH_GntR"/>
</dbReference>
<evidence type="ECO:0000256" key="2">
    <source>
        <dbReference type="ARBA" id="ARBA00023125"/>
    </source>
</evidence>
<accession>A0A7Z7KHI3</accession>
<gene>
    <name evidence="5" type="primary">ydfH_3</name>
    <name evidence="5" type="ORF">NCTC2665_00968</name>
</gene>
<dbReference type="PANTHER" id="PTHR43537:SF45">
    <property type="entry name" value="GNTR FAMILY REGULATORY PROTEIN"/>
    <property type="match status" value="1"/>
</dbReference>
<dbReference type="Proteomes" id="UP000248985">
    <property type="component" value="Chromosome 1"/>
</dbReference>
<keyword evidence="2" id="KW-0238">DNA-binding</keyword>
<dbReference type="Pfam" id="PF07729">
    <property type="entry name" value="FCD"/>
    <property type="match status" value="1"/>
</dbReference>
<dbReference type="InterPro" id="IPR008920">
    <property type="entry name" value="TF_FadR/GntR_C"/>
</dbReference>
<dbReference type="InterPro" id="IPR036388">
    <property type="entry name" value="WH-like_DNA-bd_sf"/>
</dbReference>